<feature type="domain" description="HTH arsR-type" evidence="1">
    <location>
        <begin position="22"/>
        <end position="105"/>
    </location>
</feature>
<dbReference type="InterPro" id="IPR001845">
    <property type="entry name" value="HTH_ArsR_DNA-bd_dom"/>
</dbReference>
<dbReference type="InterPro" id="IPR036390">
    <property type="entry name" value="WH_DNA-bd_sf"/>
</dbReference>
<evidence type="ECO:0000259" key="1">
    <source>
        <dbReference type="SMART" id="SM00418"/>
    </source>
</evidence>
<dbReference type="CDD" id="cd00090">
    <property type="entry name" value="HTH_ARSR"/>
    <property type="match status" value="1"/>
</dbReference>
<accession>A0ABV3XYE2</accession>
<dbReference type="Proteomes" id="UP001560267">
    <property type="component" value="Unassembled WGS sequence"/>
</dbReference>
<dbReference type="RefSeq" id="WP_298385182.1">
    <property type="nucleotide sequence ID" value="NZ_JBFSHR010000001.1"/>
</dbReference>
<organism evidence="2 3">
    <name type="scientific">Ferrimicrobium acidiphilum</name>
    <dbReference type="NCBI Taxonomy" id="121039"/>
    <lineage>
        <taxon>Bacteria</taxon>
        <taxon>Bacillati</taxon>
        <taxon>Actinomycetota</taxon>
        <taxon>Acidimicrobiia</taxon>
        <taxon>Acidimicrobiales</taxon>
        <taxon>Acidimicrobiaceae</taxon>
        <taxon>Ferrimicrobium</taxon>
    </lineage>
</organism>
<dbReference type="EMBL" id="JBFSHR010000001">
    <property type="protein sequence ID" value="MEX6428280.1"/>
    <property type="molecule type" value="Genomic_DNA"/>
</dbReference>
<dbReference type="Gene3D" id="1.10.10.10">
    <property type="entry name" value="Winged helix-like DNA-binding domain superfamily/Winged helix DNA-binding domain"/>
    <property type="match status" value="1"/>
</dbReference>
<dbReference type="Pfam" id="PF12840">
    <property type="entry name" value="HTH_20"/>
    <property type="match status" value="1"/>
</dbReference>
<dbReference type="InterPro" id="IPR011991">
    <property type="entry name" value="ArsR-like_HTH"/>
</dbReference>
<keyword evidence="3" id="KW-1185">Reference proteome</keyword>
<protein>
    <submittedName>
        <fullName evidence="2">Winged helix-turn-helix domain-containing protein</fullName>
    </submittedName>
</protein>
<evidence type="ECO:0000313" key="3">
    <source>
        <dbReference type="Proteomes" id="UP001560267"/>
    </source>
</evidence>
<dbReference type="SUPFAM" id="SSF46785">
    <property type="entry name" value="Winged helix' DNA-binding domain"/>
    <property type="match status" value="1"/>
</dbReference>
<comment type="caution">
    <text evidence="2">The sequence shown here is derived from an EMBL/GenBank/DDBJ whole genome shotgun (WGS) entry which is preliminary data.</text>
</comment>
<dbReference type="SMART" id="SM00418">
    <property type="entry name" value="HTH_ARSR"/>
    <property type="match status" value="1"/>
</dbReference>
<sequence length="200" mass="22086">MDHRGDDQREGMIPSRVIDDVGAIKALAHPLRLALIDLLGQHDTLTAAEAARTLGTTAANCSFHLRQLAKHDFVEAVKVSSRREHPWRLKYLGITVADDAGEVTTGFNALAEQVTNAIVERYRAHRRFATQLPSPWRDVCGLSEGTGWLTVAELTELDQLFDQLAELATARAHGYEETPEEARRVDIAKFVLLLDPPVAG</sequence>
<reference evidence="2 3" key="1">
    <citation type="submission" date="2024-07" db="EMBL/GenBank/DDBJ databases">
        <title>Draft Genome Sequence of Ferrimicrobium acidiphilum Strain YE2023, Isolated from a Pulp of Bioleach Reactor.</title>
        <authorList>
            <person name="Elkina Y.A."/>
            <person name="Bulaeva A.G."/>
            <person name="Beletsky A.V."/>
            <person name="Mardanov A.V."/>
        </authorList>
    </citation>
    <scope>NUCLEOTIDE SEQUENCE [LARGE SCALE GENOMIC DNA]</scope>
    <source>
        <strain evidence="2 3">YE2023</strain>
    </source>
</reference>
<evidence type="ECO:0000313" key="2">
    <source>
        <dbReference type="EMBL" id="MEX6428280.1"/>
    </source>
</evidence>
<gene>
    <name evidence="2" type="ORF">AB6A68_00265</name>
</gene>
<proteinExistence type="predicted"/>
<dbReference type="InterPro" id="IPR036388">
    <property type="entry name" value="WH-like_DNA-bd_sf"/>
</dbReference>
<name>A0ABV3XYE2_9ACTN</name>